<comment type="similarity">
    <text evidence="1">Belongs to the NPR3 family.</text>
</comment>
<dbReference type="Pfam" id="PF03666">
    <property type="entry name" value="NPR3"/>
    <property type="match status" value="1"/>
</dbReference>
<comment type="function">
    <text evidence="1">As a component of the GATOR1 complex functions as an inhibitor of the amino acid-sensing branch of the TORC1 pathway.</text>
</comment>
<dbReference type="GO" id="GO:0038202">
    <property type="term" value="P:TORC1 signaling"/>
    <property type="evidence" value="ECO:0007669"/>
    <property type="project" value="TreeGrafter"/>
</dbReference>
<dbReference type="AlphaFoldDB" id="A0A7L2RS42"/>
<keyword evidence="1" id="KW-0732">Signal</keyword>
<keyword evidence="3" id="KW-1185">Reference proteome</keyword>
<dbReference type="GO" id="GO:0034198">
    <property type="term" value="P:cellular response to amino acid starvation"/>
    <property type="evidence" value="ECO:0007669"/>
    <property type="project" value="UniProtKB-UniRule"/>
</dbReference>
<dbReference type="GO" id="GO:0010508">
    <property type="term" value="P:positive regulation of autophagy"/>
    <property type="evidence" value="ECO:0007669"/>
    <property type="project" value="TreeGrafter"/>
</dbReference>
<dbReference type="InterPro" id="IPR005365">
    <property type="entry name" value="Npr3"/>
</dbReference>
<dbReference type="GO" id="GO:1990130">
    <property type="term" value="C:GATOR1 complex"/>
    <property type="evidence" value="ECO:0007669"/>
    <property type="project" value="UniProtKB-UniRule"/>
</dbReference>
<evidence type="ECO:0000256" key="1">
    <source>
        <dbReference type="RuleBase" id="RU368069"/>
    </source>
</evidence>
<protein>
    <recommendedName>
        <fullName evidence="1">GATOR complex protein NPRL3</fullName>
    </recommendedName>
    <alternativeName>
        <fullName evidence="1">Nitrogen permease regulator 3-like protein</fullName>
    </alternativeName>
</protein>
<evidence type="ECO:0000313" key="3">
    <source>
        <dbReference type="Proteomes" id="UP000560066"/>
    </source>
</evidence>
<feature type="non-terminal residue" evidence="2">
    <location>
        <position position="282"/>
    </location>
</feature>
<sequence length="282" mass="31765">QVSKTDPSPKREMPTMILFNVVFALRANADPSVINCLHNLSRRIAIVLQHEERRCQYLTREAKLILAIQDEVSAMSETTEGPQSPFHHILPKCKLARDLKETYDSLCTTGVVRLHINNWLEVSFCLPHKIHYVATNFIPPEAIERSLKSIRPYHALLLLNDEKSLLNELPLDCSPALVRVIKTTSAVKNLQQLAQDADLALLQVFQLAAHLVYWGKAIIIYPLCENNVYMLSPNASVCLYSPLADAFSCQFRGHNLPSMLSKFSLPVSLSEFKNPLAPPVQE</sequence>
<gene>
    <name evidence="2" type="primary">Nprl3_0</name>
    <name evidence="2" type="ORF">NEOCOR_R09706</name>
</gene>
<feature type="non-terminal residue" evidence="2">
    <location>
        <position position="1"/>
    </location>
</feature>
<keyword evidence="1" id="KW-0458">Lysosome</keyword>
<dbReference type="PANTHER" id="PTHR13153">
    <property type="entry name" value="CGTHBA PROTEIN -14 GENE PROTEIN"/>
    <property type="match status" value="1"/>
</dbReference>
<name>A0A7L2RS42_9PASS</name>
<dbReference type="GO" id="GO:1904262">
    <property type="term" value="P:negative regulation of TORC1 signaling"/>
    <property type="evidence" value="ECO:0007669"/>
    <property type="project" value="TreeGrafter"/>
</dbReference>
<dbReference type="GO" id="GO:0005764">
    <property type="term" value="C:lysosome"/>
    <property type="evidence" value="ECO:0007669"/>
    <property type="project" value="UniProtKB-SubCell"/>
</dbReference>
<dbReference type="PANTHER" id="PTHR13153:SF5">
    <property type="entry name" value="GATOR COMPLEX PROTEIN NPRL3"/>
    <property type="match status" value="1"/>
</dbReference>
<dbReference type="Proteomes" id="UP000560066">
    <property type="component" value="Unassembled WGS sequence"/>
</dbReference>
<evidence type="ECO:0000313" key="2">
    <source>
        <dbReference type="EMBL" id="NXS12150.1"/>
    </source>
</evidence>
<comment type="caution">
    <text evidence="2">The sequence shown here is derived from an EMBL/GenBank/DDBJ whole genome shotgun (WGS) entry which is preliminary data.</text>
</comment>
<organism evidence="2 3">
    <name type="scientific">Neodrepanis coruscans</name>
    <name type="common">wattled asity</name>
    <dbReference type="NCBI Taxonomy" id="254563"/>
    <lineage>
        <taxon>Eukaryota</taxon>
        <taxon>Metazoa</taxon>
        <taxon>Chordata</taxon>
        <taxon>Craniata</taxon>
        <taxon>Vertebrata</taxon>
        <taxon>Euteleostomi</taxon>
        <taxon>Archelosauria</taxon>
        <taxon>Archosauria</taxon>
        <taxon>Dinosauria</taxon>
        <taxon>Saurischia</taxon>
        <taxon>Theropoda</taxon>
        <taxon>Coelurosauria</taxon>
        <taxon>Aves</taxon>
        <taxon>Neognathae</taxon>
        <taxon>Neoaves</taxon>
        <taxon>Telluraves</taxon>
        <taxon>Australaves</taxon>
        <taxon>Passeriformes</taxon>
        <taxon>Philepittidae</taxon>
        <taxon>Neodrepanis</taxon>
    </lineage>
</organism>
<proteinExistence type="inferred from homology"/>
<comment type="subcellular location">
    <subcellularLocation>
        <location evidence="1">Lysosome</location>
    </subcellularLocation>
</comment>
<accession>A0A7L2RS42</accession>
<dbReference type="EMBL" id="VYZS01105913">
    <property type="protein sequence ID" value="NXS12150.1"/>
    <property type="molecule type" value="Genomic_DNA"/>
</dbReference>
<reference evidence="2 3" key="1">
    <citation type="submission" date="2019-09" db="EMBL/GenBank/DDBJ databases">
        <title>Bird 10,000 Genomes (B10K) Project - Family phase.</title>
        <authorList>
            <person name="Zhang G."/>
        </authorList>
    </citation>
    <scope>NUCLEOTIDE SEQUENCE [LARGE SCALE GENOMIC DNA]</scope>
    <source>
        <strain evidence="2">B10K-DU-002-79</strain>
    </source>
</reference>
<dbReference type="OrthoDB" id="18648at2759"/>